<proteinExistence type="predicted"/>
<name>Q69291_ILTV</name>
<protein>
    <submittedName>
        <fullName evidence="2">Gallid herpesvirus antisense RNA</fullName>
    </submittedName>
</protein>
<organismHost>
    <name type="scientific">Gallus gallus</name>
    <name type="common">Chicken</name>
    <dbReference type="NCBI Taxonomy" id="9031"/>
</organismHost>
<accession>Q69291</accession>
<reference evidence="2" key="1">
    <citation type="journal article" date="1994" name="J. Gen. Virol.">
        <title>Identification of novel transcripts complementary to the Marek's disease virus homologue of the ICP4 gene of herpes simplex virus.</title>
        <authorList>
            <person name="Li D.S."/>
            <person name="Pastorek J."/>
            <person name="Zelnik V."/>
            <person name="Smith G.D."/>
            <person name="Ross L.J."/>
        </authorList>
    </citation>
    <scope>NUCLEOTIDE SEQUENCE</scope>
</reference>
<organism evidence="2">
    <name type="scientific">Infectious laryngotracheitis virus</name>
    <name type="common">ILTV</name>
    <name type="synonym">Gallid herpesvirus 1</name>
    <dbReference type="NCBI Taxonomy" id="10386"/>
    <lineage>
        <taxon>Viruses</taxon>
        <taxon>Duplodnaviria</taxon>
        <taxon>Heunggongvirae</taxon>
        <taxon>Peploviricota</taxon>
        <taxon>Herviviricetes</taxon>
        <taxon>Herpesvirales</taxon>
        <taxon>Orthoherpesviridae</taxon>
        <taxon>Alphaherpesvirinae</taxon>
        <taxon>Iltovirus</taxon>
        <taxon>Iltovirus gallidalpha1</taxon>
    </lineage>
</organism>
<feature type="region of interest" description="Disordered" evidence="1">
    <location>
        <begin position="1"/>
        <end position="23"/>
    </location>
</feature>
<dbReference type="EMBL" id="L29643">
    <property type="protein sequence ID" value="AAA62480.1"/>
    <property type="molecule type" value="Genomic_RNA"/>
</dbReference>
<sequence>MSDVSERGGLGRQSVDGLFQSGTGRGGNMGCPSSSILALQRSCWNRRRAANVTAARQSHKALYRGRTRFSMAGPYAGNPNSTIAIERLLDHKGIGNFGVQRCSPDSLPSPVCILFLFLSSTLASRMAAESAGGSVVDGCGISKVTSQPGI</sequence>
<evidence type="ECO:0000313" key="2">
    <source>
        <dbReference type="EMBL" id="AAA62480.1"/>
    </source>
</evidence>
<evidence type="ECO:0000256" key="1">
    <source>
        <dbReference type="SAM" id="MobiDB-lite"/>
    </source>
</evidence>